<dbReference type="SUPFAM" id="SSF53448">
    <property type="entry name" value="Nucleotide-diphospho-sugar transferases"/>
    <property type="match status" value="1"/>
</dbReference>
<dbReference type="EMBL" id="BAABKI010000017">
    <property type="protein sequence ID" value="GAA5174261.1"/>
    <property type="molecule type" value="Genomic_DNA"/>
</dbReference>
<gene>
    <name evidence="2" type="ORF">GCM10023342_14810</name>
</gene>
<accession>A0ABP9RBX9</accession>
<keyword evidence="3" id="KW-1185">Reference proteome</keyword>
<dbReference type="RefSeq" id="WP_084173508.1">
    <property type="nucleotide sequence ID" value="NZ_BAABKI010000017.1"/>
</dbReference>
<protein>
    <recommendedName>
        <fullName evidence="1">Glycosyltransferase 2-like domain-containing protein</fullName>
    </recommendedName>
</protein>
<dbReference type="CDD" id="cd00761">
    <property type="entry name" value="Glyco_tranf_GTA_type"/>
    <property type="match status" value="1"/>
</dbReference>
<comment type="caution">
    <text evidence="2">The sequence shown here is derived from an EMBL/GenBank/DDBJ whole genome shotgun (WGS) entry which is preliminary data.</text>
</comment>
<proteinExistence type="predicted"/>
<dbReference type="Pfam" id="PF00535">
    <property type="entry name" value="Glycos_transf_2"/>
    <property type="match status" value="1"/>
</dbReference>
<dbReference type="PANTHER" id="PTHR22916">
    <property type="entry name" value="GLYCOSYLTRANSFERASE"/>
    <property type="match status" value="1"/>
</dbReference>
<dbReference type="PANTHER" id="PTHR22916:SF64">
    <property type="entry name" value="TRANSFERASE, PUTATIVE-RELATED"/>
    <property type="match status" value="1"/>
</dbReference>
<evidence type="ECO:0000313" key="3">
    <source>
        <dbReference type="Proteomes" id="UP001500074"/>
    </source>
</evidence>
<sequence length="304" mass="34920">MNSQPEACPRVSIVIPSYNRWPHVCEAIDSVIKQDYENIECIVVDDASTDGSFKKIAQHYSSEEKVSVRELSKNAGQSAARNFGARLATGELLCFLDSDDLLLEGSIKYRASAYIETQNYKEIVVGGNITSENKTLTLPSPKERLDAISLNEYLSDRGWIHTNTIMMPTQEFLKLKGFKENLRQKEDIEFFIRALCHMKTRYCGYATSQMRSVDHHRARHDYEHIAKQGYGFLNAIKSNQLLKERVSPKILSDFLKLNLNSYLNALYKLKRYSEFRSELVKARKNGDIKITKKIAKRYMVSLVK</sequence>
<dbReference type="Gene3D" id="3.90.550.10">
    <property type="entry name" value="Spore Coat Polysaccharide Biosynthesis Protein SpsA, Chain A"/>
    <property type="match status" value="1"/>
</dbReference>
<organism evidence="2 3">
    <name type="scientific">Modicisalibacter zincidurans</name>
    <dbReference type="NCBI Taxonomy" id="1178777"/>
    <lineage>
        <taxon>Bacteria</taxon>
        <taxon>Pseudomonadati</taxon>
        <taxon>Pseudomonadota</taxon>
        <taxon>Gammaproteobacteria</taxon>
        <taxon>Oceanospirillales</taxon>
        <taxon>Halomonadaceae</taxon>
        <taxon>Modicisalibacter</taxon>
    </lineage>
</organism>
<dbReference type="InterPro" id="IPR029044">
    <property type="entry name" value="Nucleotide-diphossugar_trans"/>
</dbReference>
<evidence type="ECO:0000313" key="2">
    <source>
        <dbReference type="EMBL" id="GAA5174261.1"/>
    </source>
</evidence>
<dbReference type="Proteomes" id="UP001500074">
    <property type="component" value="Unassembled WGS sequence"/>
</dbReference>
<feature type="domain" description="Glycosyltransferase 2-like" evidence="1">
    <location>
        <begin position="12"/>
        <end position="131"/>
    </location>
</feature>
<name>A0ABP9RBX9_9GAMM</name>
<reference evidence="3" key="1">
    <citation type="journal article" date="2019" name="Int. J. Syst. Evol. Microbiol.">
        <title>The Global Catalogue of Microorganisms (GCM) 10K type strain sequencing project: providing services to taxonomists for standard genome sequencing and annotation.</title>
        <authorList>
            <consortium name="The Broad Institute Genomics Platform"/>
            <consortium name="The Broad Institute Genome Sequencing Center for Infectious Disease"/>
            <person name="Wu L."/>
            <person name="Ma J."/>
        </authorList>
    </citation>
    <scope>NUCLEOTIDE SEQUENCE [LARGE SCALE GENOMIC DNA]</scope>
    <source>
        <strain evidence="3">JCM 18472</strain>
    </source>
</reference>
<evidence type="ECO:0000259" key="1">
    <source>
        <dbReference type="Pfam" id="PF00535"/>
    </source>
</evidence>
<dbReference type="InterPro" id="IPR001173">
    <property type="entry name" value="Glyco_trans_2-like"/>
</dbReference>